<gene>
    <name evidence="1" type="ORF">NEISICOT_02967</name>
</gene>
<dbReference type="AlphaFoldDB" id="C6M8U2"/>
<name>C6M8U2_NEISI</name>
<keyword evidence="2" id="KW-1185">Reference proteome</keyword>
<dbReference type="EMBL" id="ACKO02000023">
    <property type="protein sequence ID" value="EET43277.1"/>
    <property type="molecule type" value="Genomic_DNA"/>
</dbReference>
<comment type="caution">
    <text evidence="1">The sequence shown here is derived from an EMBL/GenBank/DDBJ whole genome shotgun (WGS) entry which is preliminary data.</text>
</comment>
<evidence type="ECO:0000313" key="1">
    <source>
        <dbReference type="EMBL" id="EET43277.1"/>
    </source>
</evidence>
<reference evidence="1" key="1">
    <citation type="submission" date="2009-07" db="EMBL/GenBank/DDBJ databases">
        <authorList>
            <person name="Weinstock G."/>
            <person name="Sodergren E."/>
            <person name="Clifton S."/>
            <person name="Fulton L."/>
            <person name="Fulton B."/>
            <person name="Courtney L."/>
            <person name="Fronick C."/>
            <person name="Harrison M."/>
            <person name="Strong C."/>
            <person name="Farmer C."/>
            <person name="Delahaunty K."/>
            <person name="Markovic C."/>
            <person name="Hall O."/>
            <person name="Minx P."/>
            <person name="Tomlinson C."/>
            <person name="Mitreva M."/>
            <person name="Nelson J."/>
            <person name="Hou S."/>
            <person name="Wollam A."/>
            <person name="Pepin K.H."/>
            <person name="Johnson M."/>
            <person name="Bhonagiri V."/>
            <person name="Nash W.E."/>
            <person name="Warren W."/>
            <person name="Chinwalla A."/>
            <person name="Mardis E.R."/>
            <person name="Wilson R.K."/>
        </authorList>
    </citation>
    <scope>NUCLEOTIDE SEQUENCE [LARGE SCALE GENOMIC DNA]</scope>
    <source>
        <strain evidence="1">ATCC 29256</strain>
    </source>
</reference>
<accession>C6M8U2</accession>
<sequence length="46" mass="5288">MFKGKRFVFRRPVERGGVKPFAGACQTVTFRKFLYSLCRLKTAAAF</sequence>
<protein>
    <submittedName>
        <fullName evidence="1">Uncharacterized protein</fullName>
    </submittedName>
</protein>
<evidence type="ECO:0000313" key="2">
    <source>
        <dbReference type="Proteomes" id="UP000005365"/>
    </source>
</evidence>
<organism evidence="1 2">
    <name type="scientific">Neisseria sicca ATCC 29256</name>
    <dbReference type="NCBI Taxonomy" id="547045"/>
    <lineage>
        <taxon>Bacteria</taxon>
        <taxon>Pseudomonadati</taxon>
        <taxon>Pseudomonadota</taxon>
        <taxon>Betaproteobacteria</taxon>
        <taxon>Neisseriales</taxon>
        <taxon>Neisseriaceae</taxon>
        <taxon>Neisseria</taxon>
    </lineage>
</organism>
<proteinExistence type="predicted"/>
<dbReference type="Proteomes" id="UP000005365">
    <property type="component" value="Unassembled WGS sequence"/>
</dbReference>